<evidence type="ECO:0000313" key="1">
    <source>
        <dbReference type="EMBL" id="CAG5077903.1"/>
    </source>
</evidence>
<organism evidence="1 2">
    <name type="scientific">Cotesia congregata</name>
    <name type="common">Parasitoid wasp</name>
    <name type="synonym">Apanteles congregatus</name>
    <dbReference type="NCBI Taxonomy" id="51543"/>
    <lineage>
        <taxon>Eukaryota</taxon>
        <taxon>Metazoa</taxon>
        <taxon>Ecdysozoa</taxon>
        <taxon>Arthropoda</taxon>
        <taxon>Hexapoda</taxon>
        <taxon>Insecta</taxon>
        <taxon>Pterygota</taxon>
        <taxon>Neoptera</taxon>
        <taxon>Endopterygota</taxon>
        <taxon>Hymenoptera</taxon>
        <taxon>Apocrita</taxon>
        <taxon>Ichneumonoidea</taxon>
        <taxon>Braconidae</taxon>
        <taxon>Microgastrinae</taxon>
        <taxon>Cotesia</taxon>
    </lineage>
</organism>
<proteinExistence type="predicted"/>
<dbReference type="Proteomes" id="UP000786811">
    <property type="component" value="Unassembled WGS sequence"/>
</dbReference>
<keyword evidence="2" id="KW-1185">Reference proteome</keyword>
<dbReference type="AlphaFoldDB" id="A0A8J2H634"/>
<dbReference type="EMBL" id="CAJNRD030001117">
    <property type="protein sequence ID" value="CAG5077903.1"/>
    <property type="molecule type" value="Genomic_DNA"/>
</dbReference>
<dbReference type="OrthoDB" id="10322937at2759"/>
<protein>
    <submittedName>
        <fullName evidence="1">CYP4G133PARTIAL</fullName>
    </submittedName>
</protein>
<name>A0A8J2H634_COTCN</name>
<sequence>MPTYLSVLAQVMRRKKVRDVEIKSFNINNNPKLPDPLEFDGERFQTAIRRNTEADRWLQN</sequence>
<gene>
    <name evidence="1" type="ORF">HICCMSTLAB_LOCUS2587</name>
</gene>
<accession>A0A8J2H634</accession>
<evidence type="ECO:0000313" key="2">
    <source>
        <dbReference type="Proteomes" id="UP000786811"/>
    </source>
</evidence>
<comment type="caution">
    <text evidence="1">The sequence shown here is derived from an EMBL/GenBank/DDBJ whole genome shotgun (WGS) entry which is preliminary data.</text>
</comment>
<reference evidence="1" key="1">
    <citation type="submission" date="2021-04" db="EMBL/GenBank/DDBJ databases">
        <authorList>
            <person name="Chebbi M.A.C M."/>
        </authorList>
    </citation>
    <scope>NUCLEOTIDE SEQUENCE</scope>
</reference>